<name>A0A327WP18_9GAMM</name>
<feature type="signal peptide" evidence="1">
    <location>
        <begin position="1"/>
        <end position="24"/>
    </location>
</feature>
<dbReference type="PROSITE" id="PS51257">
    <property type="entry name" value="PROKAR_LIPOPROTEIN"/>
    <property type="match status" value="1"/>
</dbReference>
<sequence length="193" mass="22009">MRTSQLWISSFLALWVLTGCASFSAPFNAPQPQATQQYSNLTAADRHINMVLIDERQLINQRRASQANFNEQLSTIRAREGLAPNFEASVRQFVAHLPNHDRNWRETYTYILVFYVDGLNRLEPLRGLTVRNSAGERISESFQVSPEDHMLEITISGDKYRIREPLQVEIARSSGAPLQFTVPVVALPNRPNR</sequence>
<evidence type="ECO:0000313" key="4">
    <source>
        <dbReference type="Proteomes" id="UP000249203"/>
    </source>
</evidence>
<dbReference type="RefSeq" id="WP_111570467.1">
    <property type="nucleotide sequence ID" value="NZ_PIPK01000019.1"/>
</dbReference>
<keyword evidence="5" id="KW-1185">Reference proteome</keyword>
<gene>
    <name evidence="2" type="ORF">B0I24_1201</name>
    <name evidence="3" type="ORF">CWE07_13605</name>
</gene>
<evidence type="ECO:0000256" key="1">
    <source>
        <dbReference type="SAM" id="SignalP"/>
    </source>
</evidence>
<dbReference type="EMBL" id="QLMD01000020">
    <property type="protein sequence ID" value="RAJ93274.1"/>
    <property type="molecule type" value="Genomic_DNA"/>
</dbReference>
<dbReference type="Proteomes" id="UP000249203">
    <property type="component" value="Unassembled WGS sequence"/>
</dbReference>
<proteinExistence type="predicted"/>
<protein>
    <recommendedName>
        <fullName evidence="6">Lipoprotein</fullName>
    </recommendedName>
</protein>
<dbReference type="EMBL" id="PIPK01000019">
    <property type="protein sequence ID" value="RUO18530.1"/>
    <property type="molecule type" value="Genomic_DNA"/>
</dbReference>
<reference evidence="3 5" key="1">
    <citation type="journal article" date="2018" name="Front. Microbiol.">
        <title>Genome-Based Analysis Reveals the Taxonomy and Diversity of the Family Idiomarinaceae.</title>
        <authorList>
            <person name="Liu Y."/>
            <person name="Lai Q."/>
            <person name="Shao Z."/>
        </authorList>
    </citation>
    <scope>NUCLEOTIDE SEQUENCE [LARGE SCALE GENOMIC DNA]</scope>
    <source>
        <strain evidence="3 5">CF12-14</strain>
    </source>
</reference>
<comment type="caution">
    <text evidence="2">The sequence shown here is derived from an EMBL/GenBank/DDBJ whole genome shotgun (WGS) entry which is preliminary data.</text>
</comment>
<accession>A0A327WP18</accession>
<dbReference type="AlphaFoldDB" id="A0A327WP18"/>
<organism evidence="2 4">
    <name type="scientific">Aliidiomarina maris</name>
    <dbReference type="NCBI Taxonomy" id="531312"/>
    <lineage>
        <taxon>Bacteria</taxon>
        <taxon>Pseudomonadati</taxon>
        <taxon>Pseudomonadota</taxon>
        <taxon>Gammaproteobacteria</taxon>
        <taxon>Alteromonadales</taxon>
        <taxon>Idiomarinaceae</taxon>
        <taxon>Aliidiomarina</taxon>
    </lineage>
</organism>
<reference evidence="2 4" key="2">
    <citation type="submission" date="2018-06" db="EMBL/GenBank/DDBJ databases">
        <title>Genomic Encyclopedia of Type Strains, Phase III (KMG-III): the genomes of soil and plant-associated and newly described type strains.</title>
        <authorList>
            <person name="Whitman W."/>
        </authorList>
    </citation>
    <scope>NUCLEOTIDE SEQUENCE [LARGE SCALE GENOMIC DNA]</scope>
    <source>
        <strain evidence="2 4">CGMCC 1.15366</strain>
    </source>
</reference>
<feature type="chain" id="PRO_5016349257" description="Lipoprotein" evidence="1">
    <location>
        <begin position="25"/>
        <end position="193"/>
    </location>
</feature>
<evidence type="ECO:0000313" key="2">
    <source>
        <dbReference type="EMBL" id="RAJ93274.1"/>
    </source>
</evidence>
<evidence type="ECO:0008006" key="6">
    <source>
        <dbReference type="Google" id="ProtNLM"/>
    </source>
</evidence>
<evidence type="ECO:0000313" key="5">
    <source>
        <dbReference type="Proteomes" id="UP000287865"/>
    </source>
</evidence>
<keyword evidence="1" id="KW-0732">Signal</keyword>
<dbReference type="Proteomes" id="UP000287865">
    <property type="component" value="Unassembled WGS sequence"/>
</dbReference>
<evidence type="ECO:0000313" key="3">
    <source>
        <dbReference type="EMBL" id="RUO18530.1"/>
    </source>
</evidence>